<dbReference type="EMBL" id="JAAVMX010000005">
    <property type="protein sequence ID" value="KAF4507686.1"/>
    <property type="molecule type" value="Genomic_DNA"/>
</dbReference>
<sequence length="156" mass="17158">MISSWMRRGQQASCRQRRNAVDARSQVPEPVGRRGQTHAGAPVSRRVELCVDGPHEGTPANSKRGNGETGKGHEGRAGPGRLHRVDTVQGKVPDKGVDAWAKSVFRLLDGIATYRKHTIIQAAPAMSVTRRLKRLMIHRPAMVHTTLTEPRMSCVV</sequence>
<feature type="region of interest" description="Disordered" evidence="1">
    <location>
        <begin position="1"/>
        <end position="83"/>
    </location>
</feature>
<organism evidence="2 3">
    <name type="scientific">Ophiocordyceps sinensis</name>
    <dbReference type="NCBI Taxonomy" id="72228"/>
    <lineage>
        <taxon>Eukaryota</taxon>
        <taxon>Fungi</taxon>
        <taxon>Dikarya</taxon>
        <taxon>Ascomycota</taxon>
        <taxon>Pezizomycotina</taxon>
        <taxon>Sordariomycetes</taxon>
        <taxon>Hypocreomycetidae</taxon>
        <taxon>Hypocreales</taxon>
        <taxon>Ophiocordycipitaceae</taxon>
        <taxon>Ophiocordyceps</taxon>
    </lineage>
</organism>
<feature type="compositionally biased region" description="Basic and acidic residues" evidence="1">
    <location>
        <begin position="45"/>
        <end position="55"/>
    </location>
</feature>
<gene>
    <name evidence="2" type="ORF">G6O67_004159</name>
</gene>
<evidence type="ECO:0000313" key="2">
    <source>
        <dbReference type="EMBL" id="KAF4507686.1"/>
    </source>
</evidence>
<reference evidence="2 3" key="1">
    <citation type="journal article" date="2020" name="Genome Biol. Evol.">
        <title>A new high-quality draft genome assembly of the Chinese cordyceps Ophiocordyceps sinensis.</title>
        <authorList>
            <person name="Shu R."/>
            <person name="Zhang J."/>
            <person name="Meng Q."/>
            <person name="Zhang H."/>
            <person name="Zhou G."/>
            <person name="Li M."/>
            <person name="Wu P."/>
            <person name="Zhao Y."/>
            <person name="Chen C."/>
            <person name="Qin Q."/>
        </authorList>
    </citation>
    <scope>NUCLEOTIDE SEQUENCE [LARGE SCALE GENOMIC DNA]</scope>
    <source>
        <strain evidence="2 3">IOZ07</strain>
    </source>
</reference>
<comment type="caution">
    <text evidence="2">The sequence shown here is derived from an EMBL/GenBank/DDBJ whole genome shotgun (WGS) entry which is preliminary data.</text>
</comment>
<proteinExistence type="predicted"/>
<evidence type="ECO:0000256" key="1">
    <source>
        <dbReference type="SAM" id="MobiDB-lite"/>
    </source>
</evidence>
<dbReference type="AlphaFoldDB" id="A0A8H4PNU5"/>
<accession>A0A8H4PNU5</accession>
<evidence type="ECO:0000313" key="3">
    <source>
        <dbReference type="Proteomes" id="UP000557566"/>
    </source>
</evidence>
<name>A0A8H4PNU5_9HYPO</name>
<keyword evidence="3" id="KW-1185">Reference proteome</keyword>
<dbReference type="Proteomes" id="UP000557566">
    <property type="component" value="Unassembled WGS sequence"/>
</dbReference>
<protein>
    <submittedName>
        <fullName evidence="2">Uncharacterized protein</fullName>
    </submittedName>
</protein>